<dbReference type="GO" id="GO:0071028">
    <property type="term" value="P:nuclear mRNA surveillance"/>
    <property type="evidence" value="ECO:0007669"/>
    <property type="project" value="TreeGrafter"/>
</dbReference>
<dbReference type="GO" id="GO:0034476">
    <property type="term" value="P:U5 snRNA 3'-end processing"/>
    <property type="evidence" value="ECO:0007669"/>
    <property type="project" value="TreeGrafter"/>
</dbReference>
<protein>
    <recommendedName>
        <fullName evidence="6">Ribosomal RNA-processing protein 42</fullName>
    </recommendedName>
</protein>
<evidence type="ECO:0000256" key="6">
    <source>
        <dbReference type="ARBA" id="ARBA00042523"/>
    </source>
</evidence>
<sequence length="257" mass="27721">SPLSPSELAYLTTSLVLSPPIRPDSRAPTQFRPLIAELDILPSCNGSARMVWADGAECVAGIKAEVARTEDIFGVPTEVAEESWVEVGVDVQGLRDDDALNVFLAGVVQEGLFAGDGGGLTSRLKLNDRFHWKVYIDVLLITPPPTSPSLSTTHPLTLLSLTTHLSLRSTLLPFPTSQGNEDPTFSDDWDLATPLYPPELTSLLPPISLLVMTIGPNILLDPSRDELSVAEGVWAVSLLPPVESKNRPRVVGVRTLE</sequence>
<organism evidence="7 8">
    <name type="scientific">Terfezia boudieri ATCC MYA-4762</name>
    <dbReference type="NCBI Taxonomy" id="1051890"/>
    <lineage>
        <taxon>Eukaryota</taxon>
        <taxon>Fungi</taxon>
        <taxon>Dikarya</taxon>
        <taxon>Ascomycota</taxon>
        <taxon>Pezizomycotina</taxon>
        <taxon>Pezizomycetes</taxon>
        <taxon>Pezizales</taxon>
        <taxon>Pezizaceae</taxon>
        <taxon>Terfezia</taxon>
    </lineage>
</organism>
<dbReference type="Proteomes" id="UP000267821">
    <property type="component" value="Unassembled WGS sequence"/>
</dbReference>
<gene>
    <name evidence="7" type="ORF">L211DRAFT_769315</name>
</gene>
<dbReference type="InterPro" id="IPR027408">
    <property type="entry name" value="PNPase/RNase_PH_dom_sf"/>
</dbReference>
<evidence type="ECO:0000256" key="3">
    <source>
        <dbReference type="ARBA" id="ARBA00006678"/>
    </source>
</evidence>
<accession>A0A3N4LYY8</accession>
<feature type="non-terminal residue" evidence="7">
    <location>
        <position position="1"/>
    </location>
</feature>
<keyword evidence="5" id="KW-0271">Exosome</keyword>
<dbReference type="GO" id="GO:0000467">
    <property type="term" value="P:exonucleolytic trimming to generate mature 3'-end of 5.8S rRNA from tricistronic rRNA transcript (SSU-rRNA, 5.8S rRNA, LSU-rRNA)"/>
    <property type="evidence" value="ECO:0007669"/>
    <property type="project" value="TreeGrafter"/>
</dbReference>
<dbReference type="PANTHER" id="PTHR11097:SF8">
    <property type="entry name" value="EXOSOME COMPLEX COMPONENT RRP42"/>
    <property type="match status" value="1"/>
</dbReference>
<keyword evidence="4" id="KW-0963">Cytoplasm</keyword>
<dbReference type="GO" id="GO:0034473">
    <property type="term" value="P:U1 snRNA 3'-end processing"/>
    <property type="evidence" value="ECO:0007669"/>
    <property type="project" value="TreeGrafter"/>
</dbReference>
<dbReference type="Gene3D" id="3.30.230.70">
    <property type="entry name" value="GHMP Kinase, N-terminal domain"/>
    <property type="match status" value="1"/>
</dbReference>
<dbReference type="PANTHER" id="PTHR11097">
    <property type="entry name" value="EXOSOME COMPLEX EXONUCLEASE RIBOSOMAL RNA PROCESSING PROTEIN"/>
    <property type="match status" value="1"/>
</dbReference>
<dbReference type="GO" id="GO:0016075">
    <property type="term" value="P:rRNA catabolic process"/>
    <property type="evidence" value="ECO:0007669"/>
    <property type="project" value="TreeGrafter"/>
</dbReference>
<evidence type="ECO:0000313" key="8">
    <source>
        <dbReference type="Proteomes" id="UP000267821"/>
    </source>
</evidence>
<evidence type="ECO:0000256" key="5">
    <source>
        <dbReference type="ARBA" id="ARBA00022835"/>
    </source>
</evidence>
<evidence type="ECO:0000256" key="2">
    <source>
        <dbReference type="ARBA" id="ARBA00004604"/>
    </source>
</evidence>
<dbReference type="GO" id="GO:0000177">
    <property type="term" value="C:cytoplasmic exosome (RNase complex)"/>
    <property type="evidence" value="ECO:0007669"/>
    <property type="project" value="TreeGrafter"/>
</dbReference>
<evidence type="ECO:0000313" key="7">
    <source>
        <dbReference type="EMBL" id="RPB25891.1"/>
    </source>
</evidence>
<reference evidence="7 8" key="1">
    <citation type="journal article" date="2018" name="Nat. Ecol. Evol.">
        <title>Pezizomycetes genomes reveal the molecular basis of ectomycorrhizal truffle lifestyle.</title>
        <authorList>
            <person name="Murat C."/>
            <person name="Payen T."/>
            <person name="Noel B."/>
            <person name="Kuo A."/>
            <person name="Morin E."/>
            <person name="Chen J."/>
            <person name="Kohler A."/>
            <person name="Krizsan K."/>
            <person name="Balestrini R."/>
            <person name="Da Silva C."/>
            <person name="Montanini B."/>
            <person name="Hainaut M."/>
            <person name="Levati E."/>
            <person name="Barry K.W."/>
            <person name="Belfiori B."/>
            <person name="Cichocki N."/>
            <person name="Clum A."/>
            <person name="Dockter R.B."/>
            <person name="Fauchery L."/>
            <person name="Guy J."/>
            <person name="Iotti M."/>
            <person name="Le Tacon F."/>
            <person name="Lindquist E.A."/>
            <person name="Lipzen A."/>
            <person name="Malagnac F."/>
            <person name="Mello A."/>
            <person name="Molinier V."/>
            <person name="Miyauchi S."/>
            <person name="Poulain J."/>
            <person name="Riccioni C."/>
            <person name="Rubini A."/>
            <person name="Sitrit Y."/>
            <person name="Splivallo R."/>
            <person name="Traeger S."/>
            <person name="Wang M."/>
            <person name="Zifcakova L."/>
            <person name="Wipf D."/>
            <person name="Zambonelli A."/>
            <person name="Paolocci F."/>
            <person name="Nowrousian M."/>
            <person name="Ottonello S."/>
            <person name="Baldrian P."/>
            <person name="Spatafora J.W."/>
            <person name="Henrissat B."/>
            <person name="Nagy L.G."/>
            <person name="Aury J.M."/>
            <person name="Wincker P."/>
            <person name="Grigoriev I.V."/>
            <person name="Bonfante P."/>
            <person name="Martin F.M."/>
        </authorList>
    </citation>
    <scope>NUCLEOTIDE SEQUENCE [LARGE SCALE GENOMIC DNA]</scope>
    <source>
        <strain evidence="7 8">ATCC MYA-4762</strain>
    </source>
</reference>
<dbReference type="AlphaFoldDB" id="A0A3N4LYY8"/>
<dbReference type="GO" id="GO:0000176">
    <property type="term" value="C:nuclear exosome (RNase complex)"/>
    <property type="evidence" value="ECO:0007669"/>
    <property type="project" value="TreeGrafter"/>
</dbReference>
<comment type="similarity">
    <text evidence="3">Belongs to the RNase PH family.</text>
</comment>
<dbReference type="GO" id="GO:0035925">
    <property type="term" value="F:mRNA 3'-UTR AU-rich region binding"/>
    <property type="evidence" value="ECO:0007669"/>
    <property type="project" value="TreeGrafter"/>
</dbReference>
<evidence type="ECO:0000256" key="1">
    <source>
        <dbReference type="ARBA" id="ARBA00004496"/>
    </source>
</evidence>
<keyword evidence="8" id="KW-1185">Reference proteome</keyword>
<dbReference type="InterPro" id="IPR020568">
    <property type="entry name" value="Ribosomal_Su5_D2-typ_SF"/>
</dbReference>
<dbReference type="GO" id="GO:0034475">
    <property type="term" value="P:U4 snRNA 3'-end processing"/>
    <property type="evidence" value="ECO:0007669"/>
    <property type="project" value="TreeGrafter"/>
</dbReference>
<dbReference type="GO" id="GO:0005730">
    <property type="term" value="C:nucleolus"/>
    <property type="evidence" value="ECO:0007669"/>
    <property type="project" value="UniProtKB-SubCell"/>
</dbReference>
<evidence type="ECO:0000256" key="4">
    <source>
        <dbReference type="ARBA" id="ARBA00022490"/>
    </source>
</evidence>
<dbReference type="EMBL" id="ML121536">
    <property type="protein sequence ID" value="RPB25891.1"/>
    <property type="molecule type" value="Genomic_DNA"/>
</dbReference>
<dbReference type="GO" id="GO:0071038">
    <property type="term" value="P:TRAMP-dependent tRNA surveillance pathway"/>
    <property type="evidence" value="ECO:0007669"/>
    <property type="project" value="TreeGrafter"/>
</dbReference>
<name>A0A3N4LYY8_9PEZI</name>
<dbReference type="InParanoid" id="A0A3N4LYY8"/>
<dbReference type="STRING" id="1051890.A0A3N4LYY8"/>
<feature type="non-terminal residue" evidence="7">
    <location>
        <position position="257"/>
    </location>
</feature>
<comment type="subcellular location">
    <subcellularLocation>
        <location evidence="1">Cytoplasm</location>
    </subcellularLocation>
    <subcellularLocation>
        <location evidence="2">Nucleus</location>
        <location evidence="2">Nucleolus</location>
    </subcellularLocation>
</comment>
<dbReference type="InterPro" id="IPR050590">
    <property type="entry name" value="Exosome_comp_Rrp42_subfam"/>
</dbReference>
<dbReference type="SUPFAM" id="SSF54211">
    <property type="entry name" value="Ribosomal protein S5 domain 2-like"/>
    <property type="match status" value="1"/>
</dbReference>
<proteinExistence type="inferred from homology"/>
<dbReference type="OrthoDB" id="272245at2759"/>
<dbReference type="GO" id="GO:0071035">
    <property type="term" value="P:nuclear polyadenylation-dependent rRNA catabolic process"/>
    <property type="evidence" value="ECO:0007669"/>
    <property type="project" value="TreeGrafter"/>
</dbReference>
<dbReference type="FunCoup" id="A0A3N4LYY8">
    <property type="interactions" value="144"/>
</dbReference>